<sequence length="42" mass="4627">MKGNQIKRIAIFLLVFSICAVIVFLAVNLFYGLLGDLWTPAG</sequence>
<dbReference type="EMBL" id="CZRL01000104">
    <property type="protein sequence ID" value="CUS54419.1"/>
    <property type="molecule type" value="Genomic_DNA"/>
</dbReference>
<evidence type="ECO:0000313" key="2">
    <source>
        <dbReference type="EMBL" id="CUS54419.1"/>
    </source>
</evidence>
<feature type="transmembrane region" description="Helical" evidence="1">
    <location>
        <begin position="12"/>
        <end position="34"/>
    </location>
</feature>
<name>A0A160TTD9_9ZZZZ</name>
<keyword evidence="1" id="KW-1133">Transmembrane helix</keyword>
<keyword evidence="1" id="KW-0472">Membrane</keyword>
<protein>
    <submittedName>
        <fullName evidence="2">Uncharacterized protein</fullName>
    </submittedName>
</protein>
<organism evidence="2">
    <name type="scientific">hydrothermal vent metagenome</name>
    <dbReference type="NCBI Taxonomy" id="652676"/>
    <lineage>
        <taxon>unclassified sequences</taxon>
        <taxon>metagenomes</taxon>
        <taxon>ecological metagenomes</taxon>
    </lineage>
</organism>
<gene>
    <name evidence="2" type="ORF">MGWOODY_XGa769</name>
</gene>
<reference evidence="2" key="1">
    <citation type="submission" date="2015-10" db="EMBL/GenBank/DDBJ databases">
        <authorList>
            <person name="Gilbert D.G."/>
        </authorList>
    </citation>
    <scope>NUCLEOTIDE SEQUENCE</scope>
</reference>
<accession>A0A160TTD9</accession>
<dbReference type="AlphaFoldDB" id="A0A160TTD9"/>
<proteinExistence type="predicted"/>
<keyword evidence="1" id="KW-0812">Transmembrane</keyword>
<evidence type="ECO:0000256" key="1">
    <source>
        <dbReference type="SAM" id="Phobius"/>
    </source>
</evidence>